<keyword evidence="1" id="KW-0449">Lipoprotein</keyword>
<accession>A0A368XYH6</accession>
<dbReference type="OrthoDB" id="9785380at2"/>
<gene>
    <name evidence="1" type="ORF">DFR57_10426</name>
</gene>
<dbReference type="AlphaFoldDB" id="A0A368XYH6"/>
<evidence type="ECO:0000313" key="2">
    <source>
        <dbReference type="Proteomes" id="UP000252585"/>
    </source>
</evidence>
<organism evidence="1 2">
    <name type="scientific">Saliterribacillus persicus</name>
    <dbReference type="NCBI Taxonomy" id="930114"/>
    <lineage>
        <taxon>Bacteria</taxon>
        <taxon>Bacillati</taxon>
        <taxon>Bacillota</taxon>
        <taxon>Bacilli</taxon>
        <taxon>Bacillales</taxon>
        <taxon>Bacillaceae</taxon>
        <taxon>Saliterribacillus</taxon>
    </lineage>
</organism>
<dbReference type="PANTHER" id="PTHR37507:SF2">
    <property type="entry name" value="SPORULATION PROTEIN YDCC"/>
    <property type="match status" value="1"/>
</dbReference>
<proteinExistence type="predicted"/>
<evidence type="ECO:0000313" key="1">
    <source>
        <dbReference type="EMBL" id="RCW73032.1"/>
    </source>
</evidence>
<comment type="caution">
    <text evidence="1">The sequence shown here is derived from an EMBL/GenBank/DDBJ whole genome shotgun (WGS) entry which is preliminary data.</text>
</comment>
<dbReference type="InterPro" id="IPR029046">
    <property type="entry name" value="LolA/LolB/LppX"/>
</dbReference>
<dbReference type="Gene3D" id="2.50.20.10">
    <property type="entry name" value="Lipoprotein localisation LolA/LolB/LppX"/>
    <property type="match status" value="1"/>
</dbReference>
<protein>
    <submittedName>
        <fullName evidence="1">Outer membrane lipoprotein-sorting protein</fullName>
    </submittedName>
</protein>
<reference evidence="1 2" key="1">
    <citation type="submission" date="2018-07" db="EMBL/GenBank/DDBJ databases">
        <title>Genomic Encyclopedia of Type Strains, Phase IV (KMG-IV): sequencing the most valuable type-strain genomes for metagenomic binning, comparative biology and taxonomic classification.</title>
        <authorList>
            <person name="Goeker M."/>
        </authorList>
    </citation>
    <scope>NUCLEOTIDE SEQUENCE [LARGE SCALE GENOMIC DNA]</scope>
    <source>
        <strain evidence="1 2">DSM 27696</strain>
    </source>
</reference>
<dbReference type="SUPFAM" id="SSF89392">
    <property type="entry name" value="Prokaryotic lipoproteins and lipoprotein localization factors"/>
    <property type="match status" value="1"/>
</dbReference>
<dbReference type="EMBL" id="QPJJ01000004">
    <property type="protein sequence ID" value="RCW73032.1"/>
    <property type="molecule type" value="Genomic_DNA"/>
</dbReference>
<dbReference type="PROSITE" id="PS51257">
    <property type="entry name" value="PROKAR_LIPOPROTEIN"/>
    <property type="match status" value="1"/>
</dbReference>
<dbReference type="InterPro" id="IPR052944">
    <property type="entry name" value="Sporulation_related"/>
</dbReference>
<dbReference type="RefSeq" id="WP_114352142.1">
    <property type="nucleotide sequence ID" value="NZ_QPJJ01000004.1"/>
</dbReference>
<sequence length="338" mass="38355">MRKYKIGIAVLLFAIVLMGCGEKSQEDVRSKLEETAQDLQAYQAEAKMTLKTGQDDQVYHVNIAHKKEDLYRVLLKNENDEESSQIILKNEDGVFVLTPALNKSFKFQSDWPENNSQPYLYQSLIKDVVDDSEATFTSTENYYVFRTKTNYKSNTNLPYQELYFDKKSLTPILVKVLDKDDEALVEVEFQQFEIDPDLPKDTFLMDNNMSSSLLGIPAMAEGETQQDFSILYPTEKLGAELVEMDEHETDHGKRVMLSYEGEKNFTIIEETIDVMETSGAMTEVPNGEPVNLGFTTGAQTESSLKWSYNGVNYYLASEELTKEEMISVAGSISAQSIK</sequence>
<dbReference type="Proteomes" id="UP000252585">
    <property type="component" value="Unassembled WGS sequence"/>
</dbReference>
<keyword evidence="2" id="KW-1185">Reference proteome</keyword>
<dbReference type="PANTHER" id="PTHR37507">
    <property type="entry name" value="SPORULATION PROTEIN YDCC"/>
    <property type="match status" value="1"/>
</dbReference>
<name>A0A368XYH6_9BACI</name>